<gene>
    <name evidence="11" type="ORF">CF651_26655</name>
</gene>
<comment type="caution">
    <text evidence="11">The sequence shown here is derived from an EMBL/GenBank/DDBJ whole genome shotgun (WGS) entry which is preliminary data.</text>
</comment>
<keyword evidence="7" id="KW-0804">Transcription</keyword>
<evidence type="ECO:0000256" key="2">
    <source>
        <dbReference type="ARBA" id="ARBA00022490"/>
    </source>
</evidence>
<sequence>MWKIAIVDDDFQVLRGLRGIIPWEELDAELVGEAIDGEEGLELIRRSEPDIVITDLYMPGISGIEMIQQLRSEGFQGRFIILSGYTDFEYARQAIRLDVDDYLNKPGTVEQIREVLFRTIQGLEESYLENMEKNELLHSVKHYEDRLAQDGLIALLNGRTDANSSEVQLPGPSEWWASMDFQIVLLELVKTERICGISMADWHLFRFAMSNVVEELLQQEWPESHFVWLFDHYSALVLHMPREEAAEAANQRMDRLVQKLSSCLQQYLKLTVKTGIGSRRAESAELKTSLDEAFQGVDAGKGAGAVELVGKLVHVLRSGEDIRQPIRQYVDGMEAARTDGERTLLYKVLAAELWTLLQYAVERAGLQLDEQEEALIAQPDTVLNRSDLEKFMEAKIQRIRQQKQPAIGQKHKMAVEFMVQYIHEHYARDITLDELAGQLFISKNYLNQLFKKVTGETFMNYVIRVRLEKAKALLLEGQLLIYEVAERVGYHNVPYFSTLFKKYCGVNPSDLLKK</sequence>
<dbReference type="Gene3D" id="1.10.10.60">
    <property type="entry name" value="Homeodomain-like"/>
    <property type="match status" value="2"/>
</dbReference>
<reference evidence="11 12" key="1">
    <citation type="submission" date="2017-07" db="EMBL/GenBank/DDBJ databases">
        <title>Genome sequencing and assembly of Paenibacillus rigui.</title>
        <authorList>
            <person name="Mayilraj S."/>
        </authorList>
    </citation>
    <scope>NUCLEOTIDE SEQUENCE [LARGE SCALE GENOMIC DNA]</scope>
    <source>
        <strain evidence="11 12">JCM 16352</strain>
    </source>
</reference>
<dbReference type="CDD" id="cd17536">
    <property type="entry name" value="REC_YesN-like"/>
    <property type="match status" value="1"/>
</dbReference>
<dbReference type="GO" id="GO:0005737">
    <property type="term" value="C:cytoplasm"/>
    <property type="evidence" value="ECO:0007669"/>
    <property type="project" value="UniProtKB-SubCell"/>
</dbReference>
<dbReference type="PROSITE" id="PS01124">
    <property type="entry name" value="HTH_ARAC_FAMILY_2"/>
    <property type="match status" value="1"/>
</dbReference>
<dbReference type="InterPro" id="IPR011006">
    <property type="entry name" value="CheY-like_superfamily"/>
</dbReference>
<organism evidence="11 12">
    <name type="scientific">Paenibacillus rigui</name>
    <dbReference type="NCBI Taxonomy" id="554312"/>
    <lineage>
        <taxon>Bacteria</taxon>
        <taxon>Bacillati</taxon>
        <taxon>Bacillota</taxon>
        <taxon>Bacilli</taxon>
        <taxon>Bacillales</taxon>
        <taxon>Paenibacillaceae</taxon>
        <taxon>Paenibacillus</taxon>
    </lineage>
</organism>
<evidence type="ECO:0000256" key="7">
    <source>
        <dbReference type="ARBA" id="ARBA00023163"/>
    </source>
</evidence>
<feature type="modified residue" description="4-aspartylphosphate" evidence="8">
    <location>
        <position position="55"/>
    </location>
</feature>
<keyword evidence="5" id="KW-0805">Transcription regulation</keyword>
<dbReference type="Pfam" id="PF12833">
    <property type="entry name" value="HTH_18"/>
    <property type="match status" value="1"/>
</dbReference>
<dbReference type="RefSeq" id="WP_094017900.1">
    <property type="nucleotide sequence ID" value="NZ_NMQW01000049.1"/>
</dbReference>
<dbReference type="InterPro" id="IPR001789">
    <property type="entry name" value="Sig_transdc_resp-reg_receiver"/>
</dbReference>
<dbReference type="Pfam" id="PF00072">
    <property type="entry name" value="Response_reg"/>
    <property type="match status" value="1"/>
</dbReference>
<evidence type="ECO:0000256" key="3">
    <source>
        <dbReference type="ARBA" id="ARBA00022553"/>
    </source>
</evidence>
<dbReference type="InterPro" id="IPR009057">
    <property type="entry name" value="Homeodomain-like_sf"/>
</dbReference>
<keyword evidence="6 11" id="KW-0238">DNA-binding</keyword>
<evidence type="ECO:0000259" key="9">
    <source>
        <dbReference type="PROSITE" id="PS01124"/>
    </source>
</evidence>
<dbReference type="PROSITE" id="PS00041">
    <property type="entry name" value="HTH_ARAC_FAMILY_1"/>
    <property type="match status" value="1"/>
</dbReference>
<dbReference type="InterPro" id="IPR018060">
    <property type="entry name" value="HTH_AraC"/>
</dbReference>
<keyword evidence="4" id="KW-0902">Two-component regulatory system</keyword>
<dbReference type="OrthoDB" id="342399at2"/>
<keyword evidence="12" id="KW-1185">Reference proteome</keyword>
<dbReference type="SUPFAM" id="SSF46689">
    <property type="entry name" value="Homeodomain-like"/>
    <property type="match status" value="2"/>
</dbReference>
<dbReference type="GO" id="GO:0000160">
    <property type="term" value="P:phosphorelay signal transduction system"/>
    <property type="evidence" value="ECO:0007669"/>
    <property type="project" value="UniProtKB-KW"/>
</dbReference>
<evidence type="ECO:0000256" key="4">
    <source>
        <dbReference type="ARBA" id="ARBA00023012"/>
    </source>
</evidence>
<dbReference type="PANTHER" id="PTHR42713:SF3">
    <property type="entry name" value="TRANSCRIPTIONAL REGULATORY PROTEIN HPTR"/>
    <property type="match status" value="1"/>
</dbReference>
<evidence type="ECO:0000256" key="6">
    <source>
        <dbReference type="ARBA" id="ARBA00023125"/>
    </source>
</evidence>
<protein>
    <submittedName>
        <fullName evidence="11">DNA-binding response regulator</fullName>
    </submittedName>
</protein>
<evidence type="ECO:0000313" key="12">
    <source>
        <dbReference type="Proteomes" id="UP000215509"/>
    </source>
</evidence>
<comment type="subcellular location">
    <subcellularLocation>
        <location evidence="1">Cytoplasm</location>
    </subcellularLocation>
</comment>
<dbReference type="SMART" id="SM00448">
    <property type="entry name" value="REC"/>
    <property type="match status" value="1"/>
</dbReference>
<feature type="domain" description="HTH araC/xylS-type" evidence="9">
    <location>
        <begin position="416"/>
        <end position="514"/>
    </location>
</feature>
<evidence type="ECO:0000259" key="10">
    <source>
        <dbReference type="PROSITE" id="PS50110"/>
    </source>
</evidence>
<dbReference type="PANTHER" id="PTHR42713">
    <property type="entry name" value="HISTIDINE KINASE-RELATED"/>
    <property type="match status" value="1"/>
</dbReference>
<dbReference type="InterPro" id="IPR018062">
    <property type="entry name" value="HTH_AraC-typ_CS"/>
</dbReference>
<dbReference type="SMART" id="SM00342">
    <property type="entry name" value="HTH_ARAC"/>
    <property type="match status" value="1"/>
</dbReference>
<dbReference type="EMBL" id="NMQW01000049">
    <property type="protein sequence ID" value="OXM83308.1"/>
    <property type="molecule type" value="Genomic_DNA"/>
</dbReference>
<dbReference type="Proteomes" id="UP000215509">
    <property type="component" value="Unassembled WGS sequence"/>
</dbReference>
<keyword evidence="2" id="KW-0963">Cytoplasm</keyword>
<name>A0A229UIN2_9BACL</name>
<dbReference type="GO" id="GO:0003700">
    <property type="term" value="F:DNA-binding transcription factor activity"/>
    <property type="evidence" value="ECO:0007669"/>
    <property type="project" value="InterPro"/>
</dbReference>
<keyword evidence="3 8" id="KW-0597">Phosphoprotein</keyword>
<dbReference type="InterPro" id="IPR051552">
    <property type="entry name" value="HptR"/>
</dbReference>
<dbReference type="Gene3D" id="3.40.50.2300">
    <property type="match status" value="1"/>
</dbReference>
<dbReference type="SUPFAM" id="SSF52172">
    <property type="entry name" value="CheY-like"/>
    <property type="match status" value="1"/>
</dbReference>
<evidence type="ECO:0000256" key="1">
    <source>
        <dbReference type="ARBA" id="ARBA00004496"/>
    </source>
</evidence>
<dbReference type="GO" id="GO:0043565">
    <property type="term" value="F:sequence-specific DNA binding"/>
    <property type="evidence" value="ECO:0007669"/>
    <property type="project" value="InterPro"/>
</dbReference>
<proteinExistence type="predicted"/>
<feature type="domain" description="Response regulatory" evidence="10">
    <location>
        <begin position="3"/>
        <end position="120"/>
    </location>
</feature>
<evidence type="ECO:0000256" key="8">
    <source>
        <dbReference type="PROSITE-ProRule" id="PRU00169"/>
    </source>
</evidence>
<accession>A0A229UIN2</accession>
<evidence type="ECO:0000256" key="5">
    <source>
        <dbReference type="ARBA" id="ARBA00023015"/>
    </source>
</evidence>
<dbReference type="AlphaFoldDB" id="A0A229UIN2"/>
<dbReference type="PROSITE" id="PS50110">
    <property type="entry name" value="RESPONSE_REGULATORY"/>
    <property type="match status" value="1"/>
</dbReference>
<evidence type="ECO:0000313" key="11">
    <source>
        <dbReference type="EMBL" id="OXM83308.1"/>
    </source>
</evidence>